<dbReference type="GO" id="GO:0039693">
    <property type="term" value="P:viral DNA genome replication"/>
    <property type="evidence" value="ECO:0007669"/>
    <property type="project" value="UniProtKB-KW"/>
</dbReference>
<evidence type="ECO:0000313" key="4">
    <source>
        <dbReference type="EMBL" id="ATW58103.1"/>
    </source>
</evidence>
<dbReference type="Pfam" id="PF00476">
    <property type="entry name" value="DNA_pol_A"/>
    <property type="match status" value="1"/>
</dbReference>
<dbReference type="SMART" id="SM00482">
    <property type="entry name" value="POLAc"/>
    <property type="match status" value="1"/>
</dbReference>
<dbReference type="GeneID" id="65068157"/>
<dbReference type="EMBL" id="MG018928">
    <property type="protein sequence ID" value="ATW58103.1"/>
    <property type="molecule type" value="Genomic_DNA"/>
</dbReference>
<dbReference type="GO" id="GO:0006261">
    <property type="term" value="P:DNA-templated DNA replication"/>
    <property type="evidence" value="ECO:0007669"/>
    <property type="project" value="InterPro"/>
</dbReference>
<evidence type="ECO:0000313" key="5">
    <source>
        <dbReference type="Proteomes" id="UP000240688"/>
    </source>
</evidence>
<dbReference type="InterPro" id="IPR001098">
    <property type="entry name" value="DNA-dir_DNA_pol_A_palm_dom"/>
</dbReference>
<organism evidence="4 5">
    <name type="scientific">Pseudomonas phage inbricus</name>
    <dbReference type="NCBI Taxonomy" id="2048976"/>
    <lineage>
        <taxon>Viruses</taxon>
        <taxon>Duplodnaviria</taxon>
        <taxon>Heunggongvirae</taxon>
        <taxon>Uroviricota</taxon>
        <taxon>Caudoviricetes</taxon>
        <taxon>Schitoviridae</taxon>
        <taxon>Rothmandenesvirinae</taxon>
        <taxon>Inbricusvirus</taxon>
        <taxon>Inbricusvirus inbricus</taxon>
    </lineage>
</organism>
<dbReference type="Gene3D" id="1.10.150.20">
    <property type="entry name" value="5' to 3' exonuclease, C-terminal subdomain"/>
    <property type="match status" value="1"/>
</dbReference>
<dbReference type="GO" id="GO:0006302">
    <property type="term" value="P:double-strand break repair"/>
    <property type="evidence" value="ECO:0007669"/>
    <property type="project" value="TreeGrafter"/>
</dbReference>
<dbReference type="Gene3D" id="3.30.420.10">
    <property type="entry name" value="Ribonuclease H-like superfamily/Ribonuclease H"/>
    <property type="match status" value="1"/>
</dbReference>
<gene>
    <name evidence="4" type="primary">polA</name>
    <name evidence="4" type="ORF">CNR35_00007</name>
</gene>
<proteinExistence type="predicted"/>
<keyword evidence="2" id="KW-1194">Viral DNA replication</keyword>
<dbReference type="KEGG" id="vg:65068157"/>
<dbReference type="RefSeq" id="YP_010079219.1">
    <property type="nucleotide sequence ID" value="NC_054970.1"/>
</dbReference>
<dbReference type="Gene3D" id="3.30.70.370">
    <property type="match status" value="1"/>
</dbReference>
<evidence type="ECO:0000256" key="1">
    <source>
        <dbReference type="ARBA" id="ARBA00022705"/>
    </source>
</evidence>
<dbReference type="GO" id="GO:0003887">
    <property type="term" value="F:DNA-directed DNA polymerase activity"/>
    <property type="evidence" value="ECO:0007669"/>
    <property type="project" value="InterPro"/>
</dbReference>
<dbReference type="GO" id="GO:0003677">
    <property type="term" value="F:DNA binding"/>
    <property type="evidence" value="ECO:0007669"/>
    <property type="project" value="InterPro"/>
</dbReference>
<reference evidence="5" key="1">
    <citation type="submission" date="2017-09" db="EMBL/GenBank/DDBJ databases">
        <authorList>
            <person name="Djurhuus A.M."/>
            <person name="Carstens A.B."/>
            <person name="Hansen L.H."/>
        </authorList>
    </citation>
    <scope>NUCLEOTIDE SEQUENCE [LARGE SCALE GENOMIC DNA]</scope>
</reference>
<evidence type="ECO:0000259" key="3">
    <source>
        <dbReference type="SMART" id="SM00482"/>
    </source>
</evidence>
<keyword evidence="5" id="KW-1185">Reference proteome</keyword>
<dbReference type="InterPro" id="IPR012337">
    <property type="entry name" value="RNaseH-like_sf"/>
</dbReference>
<name>A0A2H4P7D2_9CAUD</name>
<dbReference type="Proteomes" id="UP000240688">
    <property type="component" value="Segment"/>
</dbReference>
<evidence type="ECO:0000256" key="2">
    <source>
        <dbReference type="ARBA" id="ARBA00023109"/>
    </source>
</evidence>
<dbReference type="PANTHER" id="PTHR10133">
    <property type="entry name" value="DNA POLYMERASE I"/>
    <property type="match status" value="1"/>
</dbReference>
<protein>
    <submittedName>
        <fullName evidence="4">DNA polymerase I</fullName>
    </submittedName>
</protein>
<keyword evidence="1" id="KW-0235">DNA replication</keyword>
<sequence>MRYHAFNQNGVYPIAILVPQIRKDEILDAYIRPFGLDKEEVLILDLHHAPGKKKTPAKEIKAYIEEELHQVLLDAQVEYIVCADSDYYKILAKAAKSEANLGYVTNSIIEGMKIVYVPNYKTIFYDPPKVRAKINQGISALVHHKAGTYQPPGSNIIEYAAYPKTVDEIREWLVKLLEMNKPLAIDIEAFDLKHHKAGIGTITFCWSKTEGIAFAVDYEPIPDATEAPYGRNVRNEPVRAMLKEFFEHYMERAMYHNAAYDLYVLIYQLFMTNIIDTEGLLNGMSIMMRNWDCTKLITYLATNSCAGNKLGLKDQAQEYAGNYAQEDIKDITKIPLPELLEYNLVDGLSTWFTYEKHWDTLVADQQLEVYDTLFKPASKDIIQMQLTGMPLHMPTVLAVEQALQGVFDDAVARIEGTKCVQQYQYTLKEKYIEKMHAKWKVKRITLAEVPEDEKFNPRSPLQLQGLLYEQLGLPVLALTDTKQPSCDGDTISKLLNHTKSEDVKELLSALIDFAAVDKILGSFIPAFKEAAQGPDGWWYLFGNFVLGGTVSGRLSSNSPNLQNLPSNVTMKISEALLELFPLLKKFMVKGKLSLGKLIKFCFQAPPGWIFAGLDFASLEDRISALTTKDPMKLKVYTDGFDGHCLRAFTYFGDQMTGIDPNSVESINSIENLYKDLRQDSKAPTFALTYQGTYITLMKNCGFSEEKAKMVEAKYHEMYRISTEWVQSKLDQAAKDGYVTVAFGMRVRTPLLAQVLRGTSKTPYEAEAEGRTAGNALGQSWCLLNSRAWVEFMDKVRVSEHRLSIRPCAQIHDAGYALIRDDIETVMYMNEHLVEAVNWNKHPDIYHPDVGLGGELSLFYPSWAKEITLANGATAEEIATTIQEAFA</sequence>
<dbReference type="SUPFAM" id="SSF53098">
    <property type="entry name" value="Ribonuclease H-like"/>
    <property type="match status" value="1"/>
</dbReference>
<dbReference type="InterPro" id="IPR002298">
    <property type="entry name" value="DNA_polymerase_A"/>
</dbReference>
<feature type="domain" description="DNA-directed DNA polymerase family A palm" evidence="3">
    <location>
        <begin position="595"/>
        <end position="822"/>
    </location>
</feature>
<dbReference type="InterPro" id="IPR043502">
    <property type="entry name" value="DNA/RNA_pol_sf"/>
</dbReference>
<dbReference type="PANTHER" id="PTHR10133:SF27">
    <property type="entry name" value="DNA POLYMERASE NU"/>
    <property type="match status" value="1"/>
</dbReference>
<dbReference type="InterPro" id="IPR036397">
    <property type="entry name" value="RNaseH_sf"/>
</dbReference>
<dbReference type="Gene3D" id="1.20.1060.10">
    <property type="entry name" value="Taq DNA Polymerase, Chain T, domain 4"/>
    <property type="match status" value="1"/>
</dbReference>
<accession>A0A2H4P7D2</accession>
<dbReference type="SUPFAM" id="SSF56672">
    <property type="entry name" value="DNA/RNA polymerases"/>
    <property type="match status" value="1"/>
</dbReference>